<keyword evidence="3" id="KW-1003">Cell membrane</keyword>
<feature type="transmembrane region" description="Helical" evidence="7">
    <location>
        <begin position="245"/>
        <end position="264"/>
    </location>
</feature>
<evidence type="ECO:0000256" key="3">
    <source>
        <dbReference type="ARBA" id="ARBA00022475"/>
    </source>
</evidence>
<dbReference type="SUPFAM" id="SSF161098">
    <property type="entry name" value="MetI-like"/>
    <property type="match status" value="1"/>
</dbReference>
<gene>
    <name evidence="10" type="ORF">NUH29_09635</name>
</gene>
<evidence type="ECO:0000256" key="7">
    <source>
        <dbReference type="RuleBase" id="RU363032"/>
    </source>
</evidence>
<dbReference type="Proteomes" id="UP001205337">
    <property type="component" value="Unassembled WGS sequence"/>
</dbReference>
<keyword evidence="6 7" id="KW-0472">Membrane</keyword>
<dbReference type="InterPro" id="IPR000515">
    <property type="entry name" value="MetI-like"/>
</dbReference>
<dbReference type="Gene3D" id="1.10.3720.10">
    <property type="entry name" value="MetI-like"/>
    <property type="match status" value="1"/>
</dbReference>
<comment type="similarity">
    <text evidence="7">Belongs to the binding-protein-dependent transport system permease family.</text>
</comment>
<proteinExistence type="inferred from homology"/>
<feature type="transmembrane region" description="Helical" evidence="7">
    <location>
        <begin position="214"/>
        <end position="233"/>
    </location>
</feature>
<evidence type="ECO:0000256" key="2">
    <source>
        <dbReference type="ARBA" id="ARBA00022448"/>
    </source>
</evidence>
<reference evidence="10 11" key="1">
    <citation type="submission" date="2022-08" db="EMBL/GenBank/DDBJ databases">
        <authorList>
            <person name="Li F."/>
        </authorList>
    </citation>
    <scope>NUCLEOTIDE SEQUENCE [LARGE SCALE GENOMIC DNA]</scope>
    <source>
        <strain evidence="10 11">10F1B-8-1</strain>
    </source>
</reference>
<feature type="domain" description="ABC transmembrane type-1" evidence="9">
    <location>
        <begin position="83"/>
        <end position="264"/>
    </location>
</feature>
<evidence type="ECO:0000259" key="9">
    <source>
        <dbReference type="PROSITE" id="PS50928"/>
    </source>
</evidence>
<keyword evidence="5 7" id="KW-1133">Transmembrane helix</keyword>
<comment type="caution">
    <text evidence="10">The sequence shown here is derived from an EMBL/GenBank/DDBJ whole genome shotgun (WGS) entry which is preliminary data.</text>
</comment>
<dbReference type="EMBL" id="JANTHX010000007">
    <property type="protein sequence ID" value="MCS0499808.1"/>
    <property type="molecule type" value="Genomic_DNA"/>
</dbReference>
<organism evidence="10 11">
    <name type="scientific">Protaetiibacter mangrovi</name>
    <dbReference type="NCBI Taxonomy" id="2970926"/>
    <lineage>
        <taxon>Bacteria</taxon>
        <taxon>Bacillati</taxon>
        <taxon>Actinomycetota</taxon>
        <taxon>Actinomycetes</taxon>
        <taxon>Micrococcales</taxon>
        <taxon>Microbacteriaceae</taxon>
        <taxon>Protaetiibacter</taxon>
    </lineage>
</organism>
<evidence type="ECO:0000256" key="1">
    <source>
        <dbReference type="ARBA" id="ARBA00004651"/>
    </source>
</evidence>
<sequence>MTQVATVDAPPTGGAPGPAARSAATPAWRRVLGNPWTIRVISLVVFLGVWEYFGRDLPYVISSPSAIWAAAVEHFWPEVWPAFLETLRGLGAGFGLAILVGVPLGLLMSFSPIVETALSPYLSALYATPRITLIPVLVLWLGISFEMRIGIVFLSAVFPIMLNTYLGGKEVDQGLLDVGKAFKASGFKVYRSIYLRGSVPYIFAGLHLGLGRGLMGVVVAEIATSAGGIGNLISYYAKYFRIDSMFVAVVVLGLFAVFIAEFLTRFNTTLNEPWNRRRKKEGVVERDIPTNAQAE</sequence>
<feature type="transmembrane region" description="Helical" evidence="7">
    <location>
        <begin position="90"/>
        <end position="110"/>
    </location>
</feature>
<evidence type="ECO:0000256" key="4">
    <source>
        <dbReference type="ARBA" id="ARBA00022692"/>
    </source>
</evidence>
<feature type="transmembrane region" description="Helical" evidence="7">
    <location>
        <begin position="122"/>
        <end position="143"/>
    </location>
</feature>
<dbReference type="Pfam" id="PF00528">
    <property type="entry name" value="BPD_transp_1"/>
    <property type="match status" value="1"/>
</dbReference>
<evidence type="ECO:0000256" key="6">
    <source>
        <dbReference type="ARBA" id="ARBA00023136"/>
    </source>
</evidence>
<dbReference type="InterPro" id="IPR035906">
    <property type="entry name" value="MetI-like_sf"/>
</dbReference>
<dbReference type="RefSeq" id="WP_258798887.1">
    <property type="nucleotide sequence ID" value="NZ_JANTHX010000007.1"/>
</dbReference>
<protein>
    <submittedName>
        <fullName evidence="10">ABC transporter permease</fullName>
    </submittedName>
</protein>
<feature type="transmembrane region" description="Helical" evidence="7">
    <location>
        <begin position="149"/>
        <end position="168"/>
    </location>
</feature>
<evidence type="ECO:0000256" key="8">
    <source>
        <dbReference type="SAM" id="MobiDB-lite"/>
    </source>
</evidence>
<dbReference type="PANTHER" id="PTHR30151">
    <property type="entry name" value="ALKANE SULFONATE ABC TRANSPORTER-RELATED, MEMBRANE SUBUNIT"/>
    <property type="match status" value="1"/>
</dbReference>
<feature type="region of interest" description="Disordered" evidence="8">
    <location>
        <begin position="1"/>
        <end position="21"/>
    </location>
</feature>
<comment type="subcellular location">
    <subcellularLocation>
        <location evidence="1 7">Cell membrane</location>
        <topology evidence="1 7">Multi-pass membrane protein</topology>
    </subcellularLocation>
</comment>
<evidence type="ECO:0000313" key="11">
    <source>
        <dbReference type="Proteomes" id="UP001205337"/>
    </source>
</evidence>
<evidence type="ECO:0000256" key="5">
    <source>
        <dbReference type="ARBA" id="ARBA00022989"/>
    </source>
</evidence>
<name>A0ABT1ZGH9_9MICO</name>
<evidence type="ECO:0000313" key="10">
    <source>
        <dbReference type="EMBL" id="MCS0499808.1"/>
    </source>
</evidence>
<dbReference type="PROSITE" id="PS50928">
    <property type="entry name" value="ABC_TM1"/>
    <property type="match status" value="1"/>
</dbReference>
<keyword evidence="4 7" id="KW-0812">Transmembrane</keyword>
<keyword evidence="11" id="KW-1185">Reference proteome</keyword>
<keyword evidence="2 7" id="KW-0813">Transport</keyword>
<accession>A0ABT1ZGH9</accession>
<dbReference type="PANTHER" id="PTHR30151:SF20">
    <property type="entry name" value="ABC TRANSPORTER PERMEASE PROTEIN HI_0355-RELATED"/>
    <property type="match status" value="1"/>
</dbReference>